<dbReference type="GO" id="GO:0004252">
    <property type="term" value="F:serine-type endopeptidase activity"/>
    <property type="evidence" value="ECO:0007669"/>
    <property type="project" value="InterPro"/>
</dbReference>
<dbReference type="RefSeq" id="WP_120100402.1">
    <property type="nucleotide sequence ID" value="NZ_QKNY01000003.1"/>
</dbReference>
<organism evidence="2 3">
    <name type="scientific">Halonotius aquaticus</name>
    <dbReference type="NCBI Taxonomy" id="2216978"/>
    <lineage>
        <taxon>Archaea</taxon>
        <taxon>Methanobacteriati</taxon>
        <taxon>Methanobacteriota</taxon>
        <taxon>Stenosarchaea group</taxon>
        <taxon>Halobacteria</taxon>
        <taxon>Halobacteriales</taxon>
        <taxon>Haloferacaceae</taxon>
        <taxon>Halonotius</taxon>
    </lineage>
</organism>
<dbReference type="GO" id="GO:0016020">
    <property type="term" value="C:membrane"/>
    <property type="evidence" value="ECO:0007669"/>
    <property type="project" value="InterPro"/>
</dbReference>
<protein>
    <submittedName>
        <fullName evidence="2">Signal peptidase I</fullName>
    </submittedName>
</protein>
<dbReference type="NCBIfam" id="TIGR02228">
    <property type="entry name" value="sigpep_I_arch"/>
    <property type="match status" value="1"/>
</dbReference>
<dbReference type="AlphaFoldDB" id="A0A3A6PS50"/>
<dbReference type="OrthoDB" id="50404at2157"/>
<evidence type="ECO:0000313" key="3">
    <source>
        <dbReference type="Proteomes" id="UP000276588"/>
    </source>
</evidence>
<dbReference type="EMBL" id="QKNY01000003">
    <property type="protein sequence ID" value="RJX44733.1"/>
    <property type="molecule type" value="Genomic_DNA"/>
</dbReference>
<comment type="caution">
    <text evidence="2">The sequence shown here is derived from an EMBL/GenBank/DDBJ whole genome shotgun (WGS) entry which is preliminary data.</text>
</comment>
<evidence type="ECO:0000313" key="2">
    <source>
        <dbReference type="EMBL" id="RJX44733.1"/>
    </source>
</evidence>
<reference evidence="2 3" key="1">
    <citation type="submission" date="2018-06" db="EMBL/GenBank/DDBJ databases">
        <title>Halonotius sp. F13-13 a new haloarchaeeon isolated from a solar saltern from Isla Cristina, Huelva, Spain.</title>
        <authorList>
            <person name="Duran-Viseras A."/>
            <person name="Sanchez-Porro C."/>
            <person name="Ventosa A."/>
        </authorList>
    </citation>
    <scope>NUCLEOTIDE SEQUENCE [LARGE SCALE GENOMIC DNA]</scope>
    <source>
        <strain evidence="2 3">F13-13</strain>
    </source>
</reference>
<dbReference type="CDD" id="cd06530">
    <property type="entry name" value="S26_SPase_I"/>
    <property type="match status" value="1"/>
</dbReference>
<feature type="transmembrane region" description="Helical" evidence="1">
    <location>
        <begin position="334"/>
        <end position="356"/>
    </location>
</feature>
<evidence type="ECO:0000256" key="1">
    <source>
        <dbReference type="SAM" id="Phobius"/>
    </source>
</evidence>
<accession>A0A3A6PS50</accession>
<keyword evidence="1" id="KW-0472">Membrane</keyword>
<keyword evidence="1" id="KW-0812">Transmembrane</keyword>
<feature type="transmembrane region" description="Helical" evidence="1">
    <location>
        <begin position="165"/>
        <end position="184"/>
    </location>
</feature>
<proteinExistence type="predicted"/>
<keyword evidence="3" id="KW-1185">Reference proteome</keyword>
<sequence>MDLRSAAGTSITVLLVLIAILILVTQVFGFPSPISFVATDSMEPQLEPGDGFIGIPEPLAGEIAPGDVITFEAQRLGGGGLTTHRVVEKTEQGYLTKGDANPFRDQAAGEPPVQQSQIRLKAVQINDKIIVIPNVGDVSNAAEGVIGSVITGIGLGDISPDNPGITVAILGLVMVLGAGGYDFISDDTARLSRRSPSRNVIDSRLLLVAVLLVLSLPLLSITALPSGTSELSIESSTASTDNPAVIEPGNYTETNTTVENSQILPMVIIIEPASEGLEVSNSVLSAGSDETVTTKIKIWAPEEPGRYVRSRAVHFYIHVLPANTIGFLHRIHPFVALTVTTSVMLLPVAILFLLIVGNRKIPLREVSR</sequence>
<dbReference type="Proteomes" id="UP000276588">
    <property type="component" value="Unassembled WGS sequence"/>
</dbReference>
<gene>
    <name evidence="2" type="ORF">DM826_01085</name>
</gene>
<dbReference type="GO" id="GO:0006465">
    <property type="term" value="P:signal peptide processing"/>
    <property type="evidence" value="ECO:0007669"/>
    <property type="project" value="InterPro"/>
</dbReference>
<dbReference type="InterPro" id="IPR019533">
    <property type="entry name" value="Peptidase_S26"/>
</dbReference>
<feature type="transmembrane region" description="Helical" evidence="1">
    <location>
        <begin position="205"/>
        <end position="224"/>
    </location>
</feature>
<dbReference type="InterPro" id="IPR001733">
    <property type="entry name" value="Peptidase_S26B"/>
</dbReference>
<name>A0A3A6PS50_9EURY</name>
<keyword evidence="1" id="KW-1133">Transmembrane helix</keyword>